<evidence type="ECO:0000259" key="9">
    <source>
        <dbReference type="PROSITE" id="PS50109"/>
    </source>
</evidence>
<evidence type="ECO:0000256" key="5">
    <source>
        <dbReference type="ARBA" id="ARBA00022679"/>
    </source>
</evidence>
<dbReference type="InterPro" id="IPR013656">
    <property type="entry name" value="PAS_4"/>
</dbReference>
<dbReference type="SMART" id="SM00387">
    <property type="entry name" value="HATPase_c"/>
    <property type="match status" value="1"/>
</dbReference>
<evidence type="ECO:0000256" key="7">
    <source>
        <dbReference type="ARBA" id="ARBA00023012"/>
    </source>
</evidence>
<keyword evidence="8" id="KW-0472">Membrane</keyword>
<evidence type="ECO:0000313" key="11">
    <source>
        <dbReference type="Proteomes" id="UP001499979"/>
    </source>
</evidence>
<protein>
    <recommendedName>
        <fullName evidence="3">histidine kinase</fullName>
        <ecNumber evidence="3">2.7.13.3</ecNumber>
    </recommendedName>
</protein>
<feature type="transmembrane region" description="Helical" evidence="8">
    <location>
        <begin position="150"/>
        <end position="168"/>
    </location>
</feature>
<dbReference type="EMBL" id="BAAAJE010000029">
    <property type="protein sequence ID" value="GAA1161495.1"/>
    <property type="molecule type" value="Genomic_DNA"/>
</dbReference>
<dbReference type="PANTHER" id="PTHR43047">
    <property type="entry name" value="TWO-COMPONENT HISTIDINE PROTEIN KINASE"/>
    <property type="match status" value="1"/>
</dbReference>
<accession>A0ABP4FBA5</accession>
<keyword evidence="11" id="KW-1185">Reference proteome</keyword>
<dbReference type="SMART" id="SM00388">
    <property type="entry name" value="HisKA"/>
    <property type="match status" value="1"/>
</dbReference>
<comment type="subcellular location">
    <subcellularLocation>
        <location evidence="2">Cell membrane</location>
    </subcellularLocation>
</comment>
<sequence>MGTAPAYDPALARARAAVQHVFLAATLIVAPVVLLGMPEARSSTPFWAGCVVVVAATGAAVALRRSRPPHPWWLAVPALDLVGVALMRADLMPTMAAVAVLAALPAMWLGADFGRTGVVVAAAGGLLVFLVPALGPDDAVSAETGLSRLLLWQGQTAGLALLAHTVVVELRRRDVLGRTILNAVGSGVVVYDERHRLLLANGPARAVAELGGYDLAHPERAGDRVWRDGAATAVPAEEQALARACRSEHLPDALEWLGPPRDPSAVAWNARRMRDDHGRVLGTVVVCHDVTGLLSARRSQERFLGTVSHELRTPLTSILGYVDVAESLVSEDDRLLRRSLTAIRANSDRLAALVGQLLDGTREHVEPEPERVDLSALLTAVLDRWRGQCADLGLRLQADVGQHVVADVDPHQISRVADALMSNAAKFTPSGGDVRVRLSNGGRHVLLQVADTGVGMSTTDRERAFDRFHRGDAARVEAVQGVGLGLLTVKKIVEAHHGTVDVDSAPGAGTTVTVRVPAARRS</sequence>
<evidence type="ECO:0000256" key="6">
    <source>
        <dbReference type="ARBA" id="ARBA00022777"/>
    </source>
</evidence>
<dbReference type="Proteomes" id="UP001499979">
    <property type="component" value="Unassembled WGS sequence"/>
</dbReference>
<feature type="transmembrane region" description="Helical" evidence="8">
    <location>
        <begin position="44"/>
        <end position="63"/>
    </location>
</feature>
<dbReference type="InterPro" id="IPR004358">
    <property type="entry name" value="Sig_transdc_His_kin-like_C"/>
</dbReference>
<feature type="transmembrane region" description="Helical" evidence="8">
    <location>
        <begin position="118"/>
        <end position="135"/>
    </location>
</feature>
<feature type="domain" description="Histidine kinase" evidence="9">
    <location>
        <begin position="306"/>
        <end position="520"/>
    </location>
</feature>
<evidence type="ECO:0000256" key="4">
    <source>
        <dbReference type="ARBA" id="ARBA00022553"/>
    </source>
</evidence>
<evidence type="ECO:0000313" key="10">
    <source>
        <dbReference type="EMBL" id="GAA1161495.1"/>
    </source>
</evidence>
<dbReference type="PRINTS" id="PR00344">
    <property type="entry name" value="BCTRLSENSOR"/>
</dbReference>
<dbReference type="InterPro" id="IPR005467">
    <property type="entry name" value="His_kinase_dom"/>
</dbReference>
<dbReference type="SUPFAM" id="SSF47384">
    <property type="entry name" value="Homodimeric domain of signal transducing histidine kinase"/>
    <property type="match status" value="1"/>
</dbReference>
<keyword evidence="6 10" id="KW-0418">Kinase</keyword>
<keyword evidence="4" id="KW-0597">Phosphoprotein</keyword>
<evidence type="ECO:0000256" key="2">
    <source>
        <dbReference type="ARBA" id="ARBA00004236"/>
    </source>
</evidence>
<dbReference type="Gene3D" id="3.30.565.10">
    <property type="entry name" value="Histidine kinase-like ATPase, C-terminal domain"/>
    <property type="match status" value="1"/>
</dbReference>
<dbReference type="SUPFAM" id="SSF55874">
    <property type="entry name" value="ATPase domain of HSP90 chaperone/DNA topoisomerase II/histidine kinase"/>
    <property type="match status" value="1"/>
</dbReference>
<dbReference type="InterPro" id="IPR003594">
    <property type="entry name" value="HATPase_dom"/>
</dbReference>
<proteinExistence type="predicted"/>
<dbReference type="Pfam" id="PF08448">
    <property type="entry name" value="PAS_4"/>
    <property type="match status" value="1"/>
</dbReference>
<reference evidence="11" key="1">
    <citation type="journal article" date="2019" name="Int. J. Syst. Evol. Microbiol.">
        <title>The Global Catalogue of Microorganisms (GCM) 10K type strain sequencing project: providing services to taxonomists for standard genome sequencing and annotation.</title>
        <authorList>
            <consortium name="The Broad Institute Genomics Platform"/>
            <consortium name="The Broad Institute Genome Sequencing Center for Infectious Disease"/>
            <person name="Wu L."/>
            <person name="Ma J."/>
        </authorList>
    </citation>
    <scope>NUCLEOTIDE SEQUENCE [LARGE SCALE GENOMIC DNA]</scope>
    <source>
        <strain evidence="11">JCM 11813</strain>
    </source>
</reference>
<dbReference type="CDD" id="cd00082">
    <property type="entry name" value="HisKA"/>
    <property type="match status" value="1"/>
</dbReference>
<dbReference type="InterPro" id="IPR035965">
    <property type="entry name" value="PAS-like_dom_sf"/>
</dbReference>
<keyword evidence="8" id="KW-1133">Transmembrane helix</keyword>
<keyword evidence="8" id="KW-0812">Transmembrane</keyword>
<dbReference type="SUPFAM" id="SSF55785">
    <property type="entry name" value="PYP-like sensor domain (PAS domain)"/>
    <property type="match status" value="1"/>
</dbReference>
<dbReference type="InterPro" id="IPR003661">
    <property type="entry name" value="HisK_dim/P_dom"/>
</dbReference>
<feature type="transmembrane region" description="Helical" evidence="8">
    <location>
        <begin position="93"/>
        <end position="111"/>
    </location>
</feature>
<dbReference type="PROSITE" id="PS50109">
    <property type="entry name" value="HIS_KIN"/>
    <property type="match status" value="1"/>
</dbReference>
<dbReference type="GO" id="GO:0016301">
    <property type="term" value="F:kinase activity"/>
    <property type="evidence" value="ECO:0007669"/>
    <property type="project" value="UniProtKB-KW"/>
</dbReference>
<dbReference type="EC" id="2.7.13.3" evidence="3"/>
<evidence type="ECO:0000256" key="3">
    <source>
        <dbReference type="ARBA" id="ARBA00012438"/>
    </source>
</evidence>
<keyword evidence="5" id="KW-0808">Transferase</keyword>
<comment type="caution">
    <text evidence="10">The sequence shown here is derived from an EMBL/GenBank/DDBJ whole genome shotgun (WGS) entry which is preliminary data.</text>
</comment>
<keyword evidence="7" id="KW-0902">Two-component regulatory system</keyword>
<dbReference type="RefSeq" id="WP_343910334.1">
    <property type="nucleotide sequence ID" value="NZ_BAAAJE010000029.1"/>
</dbReference>
<organism evidence="10 11">
    <name type="scientific">Nocardioides aquiterrae</name>
    <dbReference type="NCBI Taxonomy" id="203799"/>
    <lineage>
        <taxon>Bacteria</taxon>
        <taxon>Bacillati</taxon>
        <taxon>Actinomycetota</taxon>
        <taxon>Actinomycetes</taxon>
        <taxon>Propionibacteriales</taxon>
        <taxon>Nocardioidaceae</taxon>
        <taxon>Nocardioides</taxon>
    </lineage>
</organism>
<dbReference type="Gene3D" id="1.10.287.130">
    <property type="match status" value="1"/>
</dbReference>
<dbReference type="Pfam" id="PF00512">
    <property type="entry name" value="HisKA"/>
    <property type="match status" value="1"/>
</dbReference>
<evidence type="ECO:0000256" key="1">
    <source>
        <dbReference type="ARBA" id="ARBA00000085"/>
    </source>
</evidence>
<feature type="transmembrane region" description="Helical" evidence="8">
    <location>
        <begin position="21"/>
        <end position="38"/>
    </location>
</feature>
<dbReference type="Gene3D" id="3.30.450.20">
    <property type="entry name" value="PAS domain"/>
    <property type="match status" value="1"/>
</dbReference>
<name>A0ABP4FBA5_9ACTN</name>
<dbReference type="InterPro" id="IPR036097">
    <property type="entry name" value="HisK_dim/P_sf"/>
</dbReference>
<dbReference type="PANTHER" id="PTHR43047:SF72">
    <property type="entry name" value="OSMOSENSING HISTIDINE PROTEIN KINASE SLN1"/>
    <property type="match status" value="1"/>
</dbReference>
<dbReference type="Pfam" id="PF02518">
    <property type="entry name" value="HATPase_c"/>
    <property type="match status" value="1"/>
</dbReference>
<evidence type="ECO:0000256" key="8">
    <source>
        <dbReference type="SAM" id="Phobius"/>
    </source>
</evidence>
<comment type="catalytic activity">
    <reaction evidence="1">
        <text>ATP + protein L-histidine = ADP + protein N-phospho-L-histidine.</text>
        <dbReference type="EC" id="2.7.13.3"/>
    </reaction>
</comment>
<gene>
    <name evidence="10" type="ORF">GCM10009606_44340</name>
</gene>
<dbReference type="InterPro" id="IPR036890">
    <property type="entry name" value="HATPase_C_sf"/>
</dbReference>